<dbReference type="GO" id="GO:0042802">
    <property type="term" value="F:identical protein binding"/>
    <property type="evidence" value="ECO:0007669"/>
    <property type="project" value="UniProtKB-ARBA"/>
</dbReference>
<organism evidence="11 12">
    <name type="scientific">Nitrospira japonica</name>
    <dbReference type="NCBI Taxonomy" id="1325564"/>
    <lineage>
        <taxon>Bacteria</taxon>
        <taxon>Pseudomonadati</taxon>
        <taxon>Nitrospirota</taxon>
        <taxon>Nitrospiria</taxon>
        <taxon>Nitrospirales</taxon>
        <taxon>Nitrospiraceae</taxon>
        <taxon>Nitrospira</taxon>
    </lineage>
</organism>
<dbReference type="FunFam" id="1.10.287.130:FF:000001">
    <property type="entry name" value="Two-component sensor histidine kinase"/>
    <property type="match status" value="1"/>
</dbReference>
<keyword evidence="6 11" id="KW-0418">Kinase</keyword>
<keyword evidence="4 11" id="KW-0808">Transferase</keyword>
<accession>A0A1W1I9E4</accession>
<evidence type="ECO:0000256" key="2">
    <source>
        <dbReference type="ARBA" id="ARBA00012438"/>
    </source>
</evidence>
<dbReference type="PROSITE" id="PS50109">
    <property type="entry name" value="HIS_KIN"/>
    <property type="match status" value="1"/>
</dbReference>
<dbReference type="InterPro" id="IPR003594">
    <property type="entry name" value="HATPase_dom"/>
</dbReference>
<evidence type="ECO:0000313" key="11">
    <source>
        <dbReference type="EMBL" id="SLM49657.1"/>
    </source>
</evidence>
<dbReference type="Gene3D" id="3.30.565.10">
    <property type="entry name" value="Histidine kinase-like ATPase, C-terminal domain"/>
    <property type="match status" value="1"/>
</dbReference>
<dbReference type="PRINTS" id="PR00344">
    <property type="entry name" value="BCTRLSENSOR"/>
</dbReference>
<proteinExistence type="predicted"/>
<dbReference type="InterPro" id="IPR036097">
    <property type="entry name" value="HisK_dim/P_sf"/>
</dbReference>
<comment type="catalytic activity">
    <reaction evidence="1">
        <text>ATP + protein L-histidine = ADP + protein N-phospho-L-histidine.</text>
        <dbReference type="EC" id="2.7.13.3"/>
    </reaction>
</comment>
<dbReference type="InterPro" id="IPR050736">
    <property type="entry name" value="Sensor_HK_Regulatory"/>
</dbReference>
<dbReference type="GO" id="GO:0005524">
    <property type="term" value="F:ATP binding"/>
    <property type="evidence" value="ECO:0007669"/>
    <property type="project" value="UniProtKB-KW"/>
</dbReference>
<reference evidence="11 12" key="1">
    <citation type="submission" date="2017-03" db="EMBL/GenBank/DDBJ databases">
        <authorList>
            <person name="Afonso C.L."/>
            <person name="Miller P.J."/>
            <person name="Scott M.A."/>
            <person name="Spackman E."/>
            <person name="Goraichik I."/>
            <person name="Dimitrov K.M."/>
            <person name="Suarez D.L."/>
            <person name="Swayne D.E."/>
        </authorList>
    </citation>
    <scope>NUCLEOTIDE SEQUENCE [LARGE SCALE GENOMIC DNA]</scope>
    <source>
        <strain evidence="11">Genome sequencing of Nitrospira japonica strain NJ11</strain>
    </source>
</reference>
<evidence type="ECO:0000256" key="1">
    <source>
        <dbReference type="ARBA" id="ARBA00000085"/>
    </source>
</evidence>
<dbReference type="GO" id="GO:0000155">
    <property type="term" value="F:phosphorelay sensor kinase activity"/>
    <property type="evidence" value="ECO:0007669"/>
    <property type="project" value="InterPro"/>
</dbReference>
<evidence type="ECO:0000256" key="5">
    <source>
        <dbReference type="ARBA" id="ARBA00022741"/>
    </source>
</evidence>
<dbReference type="InterPro" id="IPR005467">
    <property type="entry name" value="His_kinase_dom"/>
</dbReference>
<dbReference type="AlphaFoldDB" id="A0A1W1I9E4"/>
<feature type="transmembrane region" description="Helical" evidence="9">
    <location>
        <begin position="20"/>
        <end position="41"/>
    </location>
</feature>
<evidence type="ECO:0000256" key="8">
    <source>
        <dbReference type="ARBA" id="ARBA00023012"/>
    </source>
</evidence>
<dbReference type="PANTHER" id="PTHR43711">
    <property type="entry name" value="TWO-COMPONENT HISTIDINE KINASE"/>
    <property type="match status" value="1"/>
</dbReference>
<dbReference type="Pfam" id="PF00512">
    <property type="entry name" value="HisKA"/>
    <property type="match status" value="1"/>
</dbReference>
<evidence type="ECO:0000256" key="6">
    <source>
        <dbReference type="ARBA" id="ARBA00022777"/>
    </source>
</evidence>
<dbReference type="InterPro" id="IPR004358">
    <property type="entry name" value="Sig_transdc_His_kin-like_C"/>
</dbReference>
<evidence type="ECO:0000256" key="4">
    <source>
        <dbReference type="ARBA" id="ARBA00022679"/>
    </source>
</evidence>
<dbReference type="Gene3D" id="1.10.287.130">
    <property type="match status" value="1"/>
</dbReference>
<keyword evidence="9" id="KW-1133">Transmembrane helix</keyword>
<dbReference type="SUPFAM" id="SSF47384">
    <property type="entry name" value="Homodimeric domain of signal transducing histidine kinase"/>
    <property type="match status" value="1"/>
</dbReference>
<dbReference type="SMART" id="SM00387">
    <property type="entry name" value="HATPase_c"/>
    <property type="match status" value="1"/>
</dbReference>
<dbReference type="InterPro" id="IPR036890">
    <property type="entry name" value="HATPase_C_sf"/>
</dbReference>
<dbReference type="Proteomes" id="UP000192042">
    <property type="component" value="Chromosome I"/>
</dbReference>
<keyword evidence="8" id="KW-0902">Two-component regulatory system</keyword>
<keyword evidence="3" id="KW-0597">Phosphoprotein</keyword>
<keyword evidence="9" id="KW-0812">Transmembrane</keyword>
<keyword evidence="12" id="KW-1185">Reference proteome</keyword>
<sequence length="467" mass="51251">MADIVLAPADYARPAKWTVAGIFGLLVITLLAFVPLTMTFLQSLDSDALLIDLAGRQRMLLERHMKELLLSAQELPSTYDQTRRTLGERLDTLLNGGTVIVRSDRQAVILSGAPTAEIRERLLDQRRLLESFEAKADRYFRTQTASPERAAARDELLADNAVLLETANAAVELLTRYSEARSRRLIQWETWTVLLVVTVTSLLIWRFIETEKALQRSERAIVEALRQSDAMKSALLSSVSHELRTPLTAIKSMLFSLRDDPGAQSSPVRQEFVRSMDKQLDHLNRFVGNLLDMSRLESGGLPSRREWHVLDELAEGAIRVAAPVLEGRVLKIELASDIPPVYVDGMQIQQVLINLLENAVKFSAPSSSVRLAAAVAGDTIEVSVSDTGAGIPADELSRIFERFYRAQSARNGGIPGTGLGLAICKAIVEAHGGRIVATSVPAEGTTIMFTLTTSRDPLRGPSGSTET</sequence>
<keyword evidence="7" id="KW-0067">ATP-binding</keyword>
<dbReference type="KEGG" id="nja:NSJP_3490"/>
<keyword evidence="9" id="KW-0472">Membrane</keyword>
<evidence type="ECO:0000313" key="12">
    <source>
        <dbReference type="Proteomes" id="UP000192042"/>
    </source>
</evidence>
<name>A0A1W1I9E4_9BACT</name>
<evidence type="ECO:0000259" key="10">
    <source>
        <dbReference type="PROSITE" id="PS50109"/>
    </source>
</evidence>
<dbReference type="Pfam" id="PF02518">
    <property type="entry name" value="HATPase_c"/>
    <property type="match status" value="1"/>
</dbReference>
<dbReference type="CDD" id="cd00075">
    <property type="entry name" value="HATPase"/>
    <property type="match status" value="1"/>
</dbReference>
<dbReference type="RefSeq" id="WP_080887846.1">
    <property type="nucleotide sequence ID" value="NZ_LT828648.1"/>
</dbReference>
<evidence type="ECO:0000256" key="9">
    <source>
        <dbReference type="SAM" id="Phobius"/>
    </source>
</evidence>
<dbReference type="EC" id="2.7.13.3" evidence="2"/>
<dbReference type="EMBL" id="LT828648">
    <property type="protein sequence ID" value="SLM49657.1"/>
    <property type="molecule type" value="Genomic_DNA"/>
</dbReference>
<dbReference type="InterPro" id="IPR003661">
    <property type="entry name" value="HisK_dim/P_dom"/>
</dbReference>
<dbReference type="FunFam" id="3.30.565.10:FF:000042">
    <property type="entry name" value="Two-component sensor histidine kinase KdpD"/>
    <property type="match status" value="1"/>
</dbReference>
<dbReference type="STRING" id="1325564.NSJP_3490"/>
<protein>
    <recommendedName>
        <fullName evidence="2">histidine kinase</fullName>
        <ecNumber evidence="2">2.7.13.3</ecNumber>
    </recommendedName>
</protein>
<dbReference type="CDD" id="cd00082">
    <property type="entry name" value="HisKA"/>
    <property type="match status" value="1"/>
</dbReference>
<dbReference type="PANTHER" id="PTHR43711:SF1">
    <property type="entry name" value="HISTIDINE KINASE 1"/>
    <property type="match status" value="1"/>
</dbReference>
<dbReference type="SMART" id="SM00388">
    <property type="entry name" value="HisKA"/>
    <property type="match status" value="1"/>
</dbReference>
<dbReference type="SUPFAM" id="SSF55874">
    <property type="entry name" value="ATPase domain of HSP90 chaperone/DNA topoisomerase II/histidine kinase"/>
    <property type="match status" value="1"/>
</dbReference>
<feature type="domain" description="Histidine kinase" evidence="10">
    <location>
        <begin position="238"/>
        <end position="455"/>
    </location>
</feature>
<dbReference type="OrthoDB" id="9806130at2"/>
<gene>
    <name evidence="11" type="ORF">NSJP_3490</name>
</gene>
<keyword evidence="5" id="KW-0547">Nucleotide-binding</keyword>
<evidence type="ECO:0000256" key="7">
    <source>
        <dbReference type="ARBA" id="ARBA00022840"/>
    </source>
</evidence>
<evidence type="ECO:0000256" key="3">
    <source>
        <dbReference type="ARBA" id="ARBA00022553"/>
    </source>
</evidence>